<organism evidence="10 11">
    <name type="scientific">Natribacillus halophilus</name>
    <dbReference type="NCBI Taxonomy" id="549003"/>
    <lineage>
        <taxon>Bacteria</taxon>
        <taxon>Bacillati</taxon>
        <taxon>Bacillota</taxon>
        <taxon>Bacilli</taxon>
        <taxon>Bacillales</taxon>
        <taxon>Bacillaceae</taxon>
        <taxon>Natribacillus</taxon>
    </lineage>
</organism>
<feature type="domain" description="CtsR N-terminal HTH" evidence="8">
    <location>
        <begin position="48"/>
        <end position="118"/>
    </location>
</feature>
<dbReference type="FunFam" id="3.30.56.130:FF:000001">
    <property type="entry name" value="Transcriptional regulator CtsR"/>
    <property type="match status" value="1"/>
</dbReference>
<dbReference type="Pfam" id="PF05848">
    <property type="entry name" value="CtsR"/>
    <property type="match status" value="1"/>
</dbReference>
<dbReference type="EMBL" id="FNEN01000014">
    <property type="protein sequence ID" value="SDJ09804.1"/>
    <property type="molecule type" value="Genomic_DNA"/>
</dbReference>
<keyword evidence="4" id="KW-0805">Transcription regulation</keyword>
<evidence type="ECO:0000259" key="8">
    <source>
        <dbReference type="Pfam" id="PF05848"/>
    </source>
</evidence>
<evidence type="ECO:0000256" key="1">
    <source>
        <dbReference type="ARBA" id="ARBA00010189"/>
    </source>
</evidence>
<dbReference type="Gene3D" id="3.30.56.130">
    <property type="entry name" value="Transcriptional regulator CtsR, winged HTH domain"/>
    <property type="match status" value="1"/>
</dbReference>
<keyword evidence="11" id="KW-1185">Reference proteome</keyword>
<dbReference type="InterPro" id="IPR041473">
    <property type="entry name" value="CtsR_C"/>
</dbReference>
<proteinExistence type="inferred from homology"/>
<dbReference type="InterPro" id="IPR040465">
    <property type="entry name" value="CtsR_N"/>
</dbReference>
<dbReference type="InterPro" id="IPR041902">
    <property type="entry name" value="CtsR_N_sf"/>
</dbReference>
<evidence type="ECO:0000256" key="4">
    <source>
        <dbReference type="ARBA" id="ARBA00023015"/>
    </source>
</evidence>
<dbReference type="Pfam" id="PF17727">
    <property type="entry name" value="CtsR_C"/>
    <property type="match status" value="1"/>
</dbReference>
<sequence length="200" mass="22610">MFLMRAMLLSMLLFIANEKRIGLETEGKLYYIIVKDSQGQEVKGMGNNISDIIEDYLKSILTNEDQNLIEIKRSELAKHFECVPSQINYVIRTRFTVEKGYIVESKRGGGGYIRITKVRHTDHQELCDQLIGHIGQSIDQATGKSVVLRLLEEGAVSKREGNMILAAIDREVIALPMPSDRDVIRANVLKAMLASLKYKI</sequence>
<protein>
    <recommendedName>
        <fullName evidence="2">Transcriptional regulator CtsR</fullName>
    </recommendedName>
</protein>
<gene>
    <name evidence="10" type="ORF">SAMN04488123_11482</name>
</gene>
<reference evidence="10 11" key="1">
    <citation type="submission" date="2016-10" db="EMBL/GenBank/DDBJ databases">
        <authorList>
            <person name="de Groot N.N."/>
        </authorList>
    </citation>
    <scope>NUCLEOTIDE SEQUENCE [LARGE SCALE GENOMIC DNA]</scope>
    <source>
        <strain evidence="10 11">DSM 21771</strain>
    </source>
</reference>
<keyword evidence="5" id="KW-0346">Stress response</keyword>
<comment type="similarity">
    <text evidence="1">Belongs to the CtsR family.</text>
</comment>
<evidence type="ECO:0000313" key="10">
    <source>
        <dbReference type="EMBL" id="SDJ09804.1"/>
    </source>
</evidence>
<dbReference type="Proteomes" id="UP000198853">
    <property type="component" value="Unassembled WGS sequence"/>
</dbReference>
<evidence type="ECO:0000256" key="7">
    <source>
        <dbReference type="ARBA" id="ARBA00023163"/>
    </source>
</evidence>
<name>A0A1G8QYK0_9BACI</name>
<evidence type="ECO:0000313" key="11">
    <source>
        <dbReference type="Proteomes" id="UP000198853"/>
    </source>
</evidence>
<evidence type="ECO:0000259" key="9">
    <source>
        <dbReference type="Pfam" id="PF17727"/>
    </source>
</evidence>
<keyword evidence="6" id="KW-0238">DNA-binding</keyword>
<evidence type="ECO:0000256" key="2">
    <source>
        <dbReference type="ARBA" id="ARBA00014129"/>
    </source>
</evidence>
<keyword evidence="3" id="KW-0678">Repressor</keyword>
<keyword evidence="7" id="KW-0804">Transcription</keyword>
<dbReference type="Gene3D" id="1.10.1200.150">
    <property type="entry name" value="Transcriptional regulator CtsR, C-terminal domain"/>
    <property type="match status" value="1"/>
</dbReference>
<dbReference type="InterPro" id="IPR041908">
    <property type="entry name" value="CtsR_C_sf"/>
</dbReference>
<accession>A0A1G8QYK0</accession>
<dbReference type="AlphaFoldDB" id="A0A1G8QYK0"/>
<dbReference type="GO" id="GO:0003677">
    <property type="term" value="F:DNA binding"/>
    <property type="evidence" value="ECO:0007669"/>
    <property type="project" value="UniProtKB-KW"/>
</dbReference>
<evidence type="ECO:0000256" key="3">
    <source>
        <dbReference type="ARBA" id="ARBA00022491"/>
    </source>
</evidence>
<feature type="domain" description="CtsR C-terminal dimerization" evidence="9">
    <location>
        <begin position="122"/>
        <end position="193"/>
    </location>
</feature>
<evidence type="ECO:0000256" key="5">
    <source>
        <dbReference type="ARBA" id="ARBA00023016"/>
    </source>
</evidence>
<evidence type="ECO:0000256" key="6">
    <source>
        <dbReference type="ARBA" id="ARBA00023125"/>
    </source>
</evidence>